<gene>
    <name evidence="2" type="ORF">BZL29_2451</name>
</gene>
<feature type="region of interest" description="Disordered" evidence="1">
    <location>
        <begin position="20"/>
        <end position="46"/>
    </location>
</feature>
<accession>A0A1V3XP13</accession>
<protein>
    <submittedName>
        <fullName evidence="2">Uncharacterized protein</fullName>
    </submittedName>
</protein>
<comment type="caution">
    <text evidence="2">The sequence shown here is derived from an EMBL/GenBank/DDBJ whole genome shotgun (WGS) entry which is preliminary data.</text>
</comment>
<organism evidence="2 3">
    <name type="scientific">Mycobacterium kansasii</name>
    <dbReference type="NCBI Taxonomy" id="1768"/>
    <lineage>
        <taxon>Bacteria</taxon>
        <taxon>Bacillati</taxon>
        <taxon>Actinomycetota</taxon>
        <taxon>Actinomycetes</taxon>
        <taxon>Mycobacteriales</taxon>
        <taxon>Mycobacteriaceae</taxon>
        <taxon>Mycobacterium</taxon>
    </lineage>
</organism>
<dbReference type="EMBL" id="MVBN01000002">
    <property type="protein sequence ID" value="OOK80945.1"/>
    <property type="molecule type" value="Genomic_DNA"/>
</dbReference>
<dbReference type="Proteomes" id="UP000188532">
    <property type="component" value="Unassembled WGS sequence"/>
</dbReference>
<evidence type="ECO:0000256" key="1">
    <source>
        <dbReference type="SAM" id="MobiDB-lite"/>
    </source>
</evidence>
<evidence type="ECO:0000313" key="3">
    <source>
        <dbReference type="Proteomes" id="UP000188532"/>
    </source>
</evidence>
<sequence length="46" mass="4547">MTSARVAAVCSGARLLAPGWPLASKPARPTPVDPDVAAVDGSSSRG</sequence>
<evidence type="ECO:0000313" key="2">
    <source>
        <dbReference type="EMBL" id="OOK80945.1"/>
    </source>
</evidence>
<reference evidence="2 3" key="1">
    <citation type="submission" date="2017-02" db="EMBL/GenBank/DDBJ databases">
        <title>Complete genome sequences of Mycobacterium kansasii strains isolated from rhesus macaques.</title>
        <authorList>
            <person name="Panda A."/>
            <person name="Nagaraj S."/>
            <person name="Zhao X."/>
            <person name="Tettelin H."/>
            <person name="Detolla L.J."/>
        </authorList>
    </citation>
    <scope>NUCLEOTIDE SEQUENCE [LARGE SCALE GENOMIC DNA]</scope>
    <source>
        <strain evidence="2 3">11-3469</strain>
    </source>
</reference>
<name>A0A1V3XP13_MYCKA</name>
<dbReference type="AlphaFoldDB" id="A0A1V3XP13"/>
<proteinExistence type="predicted"/>